<gene>
    <name evidence="2" type="ORF">MNBD_BACTEROID06-1203</name>
</gene>
<feature type="compositionally biased region" description="Basic and acidic residues" evidence="1">
    <location>
        <begin position="76"/>
        <end position="86"/>
    </location>
</feature>
<evidence type="ECO:0000313" key="2">
    <source>
        <dbReference type="EMBL" id="VAW26909.1"/>
    </source>
</evidence>
<accession>A0A3B0UQN7</accession>
<feature type="non-terminal residue" evidence="2">
    <location>
        <position position="1"/>
    </location>
</feature>
<dbReference type="EMBL" id="UOES01000157">
    <property type="protein sequence ID" value="VAW26909.1"/>
    <property type="molecule type" value="Genomic_DNA"/>
</dbReference>
<dbReference type="AlphaFoldDB" id="A0A3B0UQN7"/>
<organism evidence="2">
    <name type="scientific">hydrothermal vent metagenome</name>
    <dbReference type="NCBI Taxonomy" id="652676"/>
    <lineage>
        <taxon>unclassified sequences</taxon>
        <taxon>metagenomes</taxon>
        <taxon>ecological metagenomes</taxon>
    </lineage>
</organism>
<protein>
    <submittedName>
        <fullName evidence="2">Uncharacterized protein</fullName>
    </submittedName>
</protein>
<evidence type="ECO:0000256" key="1">
    <source>
        <dbReference type="SAM" id="MobiDB-lite"/>
    </source>
</evidence>
<feature type="region of interest" description="Disordered" evidence="1">
    <location>
        <begin position="74"/>
        <end position="93"/>
    </location>
</feature>
<sequence>TKYVKFGKNKGVQRYKCKACHRSFTEYPGTWMAGLHQKDKIKKMQSINKKTAFDWRHKILSSIESVTKDSFTGITEKGKQKSDGKSRNRGGSSLKRGINSDYIAVIVTQDRKHQIDLTVATAGRLKKWIYNVFWGVSTKYIQQYLNGFRMKEILKKAHN</sequence>
<name>A0A3B0UQN7_9ZZZZ</name>
<reference evidence="2" key="1">
    <citation type="submission" date="2018-06" db="EMBL/GenBank/DDBJ databases">
        <authorList>
            <person name="Zhirakovskaya E."/>
        </authorList>
    </citation>
    <scope>NUCLEOTIDE SEQUENCE</scope>
</reference>
<proteinExistence type="predicted"/>